<organism evidence="2 3">
    <name type="scientific">Halosimplex aquaticum</name>
    <dbReference type="NCBI Taxonomy" id="3026162"/>
    <lineage>
        <taxon>Archaea</taxon>
        <taxon>Methanobacteriati</taxon>
        <taxon>Methanobacteriota</taxon>
        <taxon>Stenosarchaea group</taxon>
        <taxon>Halobacteria</taxon>
        <taxon>Halobacteriales</taxon>
        <taxon>Haloarculaceae</taxon>
        <taxon>Halosimplex</taxon>
    </lineage>
</organism>
<keyword evidence="3" id="KW-1185">Reference proteome</keyword>
<dbReference type="RefSeq" id="WP_274324127.1">
    <property type="nucleotide sequence ID" value="NZ_CP118158.1"/>
</dbReference>
<dbReference type="AlphaFoldDB" id="A0ABD5XYQ5"/>
<evidence type="ECO:0008006" key="4">
    <source>
        <dbReference type="Google" id="ProtNLM"/>
    </source>
</evidence>
<feature type="region of interest" description="Disordered" evidence="1">
    <location>
        <begin position="345"/>
        <end position="375"/>
    </location>
</feature>
<evidence type="ECO:0000256" key="1">
    <source>
        <dbReference type="SAM" id="MobiDB-lite"/>
    </source>
</evidence>
<comment type="caution">
    <text evidence="2">The sequence shown here is derived from an EMBL/GenBank/DDBJ whole genome shotgun (WGS) entry which is preliminary data.</text>
</comment>
<dbReference type="GeneID" id="78818746"/>
<sequence>MFNTKLTRTHLIAIAVATMIVLAGCSNTTTVERTDHQPVTSQPETSTPTPTTQQPAIERVGDSPAQGLNLSQYSDQLGPGSAGLNRTEQQRVQAFITGFYDSVDNESDRRQTILNSSERVCRFDANYTSKLKPSMLKEGGTTTKHAVRRAHFAAQIVHEFDGEAPVKIFGDTRAVTGDVTKYAPLIGSYNRMVDTACAAAQQRTNATIAEYKVATLMFGVDAMLVSTGAFYKPAFAGTRFVTNKASQLGLYRLRYVCGNRCWALGMSEVHVGLRSGMLTTTSSVLRRSAEMGINLTRNDVEAVAAAQNLSTNRLLANSNVTLQNGTVQSVSEDVIQCGTKAVNATQQTDTAESGSSDDGGLLGGDGIDTGDVVNGTKDAVNQTRKFVDECRDDTG</sequence>
<proteinExistence type="predicted"/>
<dbReference type="EMBL" id="JBHTAS010000001">
    <property type="protein sequence ID" value="MFC7138506.1"/>
    <property type="molecule type" value="Genomic_DNA"/>
</dbReference>
<evidence type="ECO:0000313" key="2">
    <source>
        <dbReference type="EMBL" id="MFC7138506.1"/>
    </source>
</evidence>
<feature type="compositionally biased region" description="Low complexity" evidence="1">
    <location>
        <begin position="37"/>
        <end position="55"/>
    </location>
</feature>
<evidence type="ECO:0000313" key="3">
    <source>
        <dbReference type="Proteomes" id="UP001596432"/>
    </source>
</evidence>
<accession>A0ABD5XYQ5</accession>
<name>A0ABD5XYQ5_9EURY</name>
<feature type="region of interest" description="Disordered" evidence="1">
    <location>
        <begin position="32"/>
        <end position="84"/>
    </location>
</feature>
<gene>
    <name evidence="2" type="ORF">ACFQMA_01490</name>
</gene>
<reference evidence="2 3" key="1">
    <citation type="journal article" date="2019" name="Int. J. Syst. Evol. Microbiol.">
        <title>The Global Catalogue of Microorganisms (GCM) 10K type strain sequencing project: providing services to taxonomists for standard genome sequencing and annotation.</title>
        <authorList>
            <consortium name="The Broad Institute Genomics Platform"/>
            <consortium name="The Broad Institute Genome Sequencing Center for Infectious Disease"/>
            <person name="Wu L."/>
            <person name="Ma J."/>
        </authorList>
    </citation>
    <scope>NUCLEOTIDE SEQUENCE [LARGE SCALE GENOMIC DNA]</scope>
    <source>
        <strain evidence="2 3">XZYJT29</strain>
    </source>
</reference>
<dbReference type="PROSITE" id="PS51257">
    <property type="entry name" value="PROKAR_LIPOPROTEIN"/>
    <property type="match status" value="1"/>
</dbReference>
<protein>
    <recommendedName>
        <fullName evidence="4">Lipoprotein</fullName>
    </recommendedName>
</protein>
<feature type="compositionally biased region" description="Polar residues" evidence="1">
    <location>
        <begin position="66"/>
        <end position="75"/>
    </location>
</feature>
<dbReference type="Proteomes" id="UP001596432">
    <property type="component" value="Unassembled WGS sequence"/>
</dbReference>